<name>A0A1Y1Y9T9_9PLEO</name>
<gene>
    <name evidence="2" type="ORF">BCR34DRAFT_467892</name>
</gene>
<dbReference type="Pfam" id="PF24864">
    <property type="entry name" value="DUF7730"/>
    <property type="match status" value="1"/>
</dbReference>
<evidence type="ECO:0000259" key="1">
    <source>
        <dbReference type="Pfam" id="PF24864"/>
    </source>
</evidence>
<dbReference type="Proteomes" id="UP000193144">
    <property type="component" value="Unassembled WGS sequence"/>
</dbReference>
<dbReference type="PANTHER" id="PTHR38790:SF4">
    <property type="entry name" value="2EXR DOMAIN-CONTAINING PROTEIN"/>
    <property type="match status" value="1"/>
</dbReference>
<evidence type="ECO:0000313" key="2">
    <source>
        <dbReference type="EMBL" id="ORX94516.1"/>
    </source>
</evidence>
<reference evidence="2" key="1">
    <citation type="submission" date="2016-07" db="EMBL/GenBank/DDBJ databases">
        <title>Pervasive Adenine N6-methylation of Active Genes in Fungi.</title>
        <authorList>
            <consortium name="DOE Joint Genome Institute"/>
            <person name="Mondo S.J."/>
            <person name="Dannebaum R.O."/>
            <person name="Kuo R.C."/>
            <person name="Labutti K."/>
            <person name="Haridas S."/>
            <person name="Kuo A."/>
            <person name="Salamov A."/>
            <person name="Ahrendt S.R."/>
            <person name="Lipzen A."/>
            <person name="Sullivan W."/>
            <person name="Andreopoulos W.B."/>
            <person name="Clum A."/>
            <person name="Lindquist E."/>
            <person name="Daum C."/>
            <person name="Ramamoorthy G.K."/>
            <person name="Gryganskyi A."/>
            <person name="Culley D."/>
            <person name="Magnuson J.K."/>
            <person name="James T.Y."/>
            <person name="O'Malley M.A."/>
            <person name="Stajich J.E."/>
            <person name="Spatafora J.W."/>
            <person name="Visel A."/>
            <person name="Grigoriev I.V."/>
        </authorList>
    </citation>
    <scope>NUCLEOTIDE SEQUENCE [LARGE SCALE GENOMIC DNA]</scope>
    <source>
        <strain evidence="2">CBS 115471</strain>
    </source>
</reference>
<sequence>NQQQSPPLLHLPPEIREKIFAYALGGETIHNSRGTIPVFTRRNAQRNQRSSPLLRLPPEPNNCTALLLVCRQTYSETGLMPYHLNIFEYDNAIYFTGWLNALKIAQRKAIAKIHV</sequence>
<feature type="non-terminal residue" evidence="2">
    <location>
        <position position="115"/>
    </location>
</feature>
<comment type="caution">
    <text evidence="2">The sequence shown here is derived from an EMBL/GenBank/DDBJ whole genome shotgun (WGS) entry which is preliminary data.</text>
</comment>
<accession>A0A1Y1Y9T9</accession>
<dbReference type="PANTHER" id="PTHR38790">
    <property type="entry name" value="2EXR DOMAIN-CONTAINING PROTEIN-RELATED"/>
    <property type="match status" value="1"/>
</dbReference>
<dbReference type="AlphaFoldDB" id="A0A1Y1Y9T9"/>
<proteinExistence type="predicted"/>
<keyword evidence="3" id="KW-1185">Reference proteome</keyword>
<protein>
    <recommendedName>
        <fullName evidence="1">DUF7730 domain-containing protein</fullName>
    </recommendedName>
</protein>
<dbReference type="InterPro" id="IPR056632">
    <property type="entry name" value="DUF7730"/>
</dbReference>
<evidence type="ECO:0000313" key="3">
    <source>
        <dbReference type="Proteomes" id="UP000193144"/>
    </source>
</evidence>
<feature type="domain" description="DUF7730" evidence="1">
    <location>
        <begin position="2"/>
        <end position="114"/>
    </location>
</feature>
<dbReference type="OrthoDB" id="5413827at2759"/>
<organism evidence="2 3">
    <name type="scientific">Clohesyomyces aquaticus</name>
    <dbReference type="NCBI Taxonomy" id="1231657"/>
    <lineage>
        <taxon>Eukaryota</taxon>
        <taxon>Fungi</taxon>
        <taxon>Dikarya</taxon>
        <taxon>Ascomycota</taxon>
        <taxon>Pezizomycotina</taxon>
        <taxon>Dothideomycetes</taxon>
        <taxon>Pleosporomycetidae</taxon>
        <taxon>Pleosporales</taxon>
        <taxon>Lindgomycetaceae</taxon>
        <taxon>Clohesyomyces</taxon>
    </lineage>
</organism>
<feature type="non-terminal residue" evidence="2">
    <location>
        <position position="1"/>
    </location>
</feature>
<dbReference type="EMBL" id="MCFA01000306">
    <property type="protein sequence ID" value="ORX94516.1"/>
    <property type="molecule type" value="Genomic_DNA"/>
</dbReference>